<gene>
    <name evidence="7" type="ORF">FXV77_04870</name>
</gene>
<dbReference type="Gene3D" id="1.10.10.10">
    <property type="entry name" value="Winged helix-like DNA-binding domain superfamily/Winged helix DNA-binding domain"/>
    <property type="match status" value="1"/>
</dbReference>
<dbReference type="GO" id="GO:0016987">
    <property type="term" value="F:sigma factor activity"/>
    <property type="evidence" value="ECO:0007669"/>
    <property type="project" value="UniProtKB-KW"/>
</dbReference>
<reference evidence="7 8" key="1">
    <citation type="submission" date="2019-08" db="EMBL/GenBank/DDBJ databases">
        <title>Phlebobacter frassis gen. nov. sp. nov., a new member of family Sphingobacteriaceae isolated from sand fly rearing media.</title>
        <authorList>
            <person name="Kakumanu M.L."/>
            <person name="Marayati B.F."/>
            <person name="Wada-Katsumata A."/>
            <person name="Wasserberg G."/>
            <person name="Schal C."/>
            <person name="Apperson C.S."/>
            <person name="Ponnusamy L."/>
        </authorList>
    </citation>
    <scope>NUCLEOTIDE SEQUENCE [LARGE SCALE GENOMIC DNA]</scope>
    <source>
        <strain evidence="7 8">SSI9</strain>
    </source>
</reference>
<dbReference type="Pfam" id="PF04542">
    <property type="entry name" value="Sigma70_r2"/>
    <property type="match status" value="1"/>
</dbReference>
<evidence type="ECO:0000256" key="2">
    <source>
        <dbReference type="ARBA" id="ARBA00023015"/>
    </source>
</evidence>
<keyword evidence="4" id="KW-0804">Transcription</keyword>
<dbReference type="GO" id="GO:0003677">
    <property type="term" value="F:DNA binding"/>
    <property type="evidence" value="ECO:0007669"/>
    <property type="project" value="InterPro"/>
</dbReference>
<feature type="domain" description="RNA polymerase sigma factor 70 region 4 type 2" evidence="6">
    <location>
        <begin position="138"/>
        <end position="186"/>
    </location>
</feature>
<dbReference type="Pfam" id="PF08281">
    <property type="entry name" value="Sigma70_r4_2"/>
    <property type="match status" value="1"/>
</dbReference>
<dbReference type="InterPro" id="IPR039425">
    <property type="entry name" value="RNA_pol_sigma-70-like"/>
</dbReference>
<evidence type="ECO:0000256" key="4">
    <source>
        <dbReference type="ARBA" id="ARBA00023163"/>
    </source>
</evidence>
<proteinExistence type="inferred from homology"/>
<dbReference type="InterPro" id="IPR036388">
    <property type="entry name" value="WH-like_DNA-bd_sf"/>
</dbReference>
<dbReference type="InterPro" id="IPR013324">
    <property type="entry name" value="RNA_pol_sigma_r3/r4-like"/>
</dbReference>
<evidence type="ECO:0000256" key="1">
    <source>
        <dbReference type="ARBA" id="ARBA00010641"/>
    </source>
</evidence>
<dbReference type="NCBIfam" id="TIGR02985">
    <property type="entry name" value="Sig70_bacteroi1"/>
    <property type="match status" value="1"/>
</dbReference>
<keyword evidence="3" id="KW-0731">Sigma factor</keyword>
<keyword evidence="8" id="KW-1185">Reference proteome</keyword>
<dbReference type="Proteomes" id="UP000322362">
    <property type="component" value="Unassembled WGS sequence"/>
</dbReference>
<sequence>MYVSLNELTTYGLAKTVYFKHTDQELSNLLRSGDGSAFKELYDRYWDVLLDTAFKRLGSIEQAEELVQDIFVNLFVKRENLVIESSFEGYLKNALKFKIFDFFRHQASHNKYVENLLKGLHERTISPEEALQIKELKERIDKTIQNIPEKCREVYLMSRVEHISNRMIAKKLGISVSTVEKHINKATNILKKDFGRYYFEVIALILCIY</sequence>
<name>A0A5D4HAW0_9SPHI</name>
<comment type="similarity">
    <text evidence="1">Belongs to the sigma-70 factor family. ECF subfamily.</text>
</comment>
<dbReference type="SUPFAM" id="SSF88946">
    <property type="entry name" value="Sigma2 domain of RNA polymerase sigma factors"/>
    <property type="match status" value="1"/>
</dbReference>
<accession>A0A5D4HAW0</accession>
<dbReference type="InterPro" id="IPR013325">
    <property type="entry name" value="RNA_pol_sigma_r2"/>
</dbReference>
<organism evidence="7 8">
    <name type="scientific">Sphingobacterium phlebotomi</name>
    <dbReference type="NCBI Taxonomy" id="2605433"/>
    <lineage>
        <taxon>Bacteria</taxon>
        <taxon>Pseudomonadati</taxon>
        <taxon>Bacteroidota</taxon>
        <taxon>Sphingobacteriia</taxon>
        <taxon>Sphingobacteriales</taxon>
        <taxon>Sphingobacteriaceae</taxon>
        <taxon>Sphingobacterium</taxon>
    </lineage>
</organism>
<dbReference type="InterPro" id="IPR014327">
    <property type="entry name" value="RNA_pol_sigma70_bacteroid"/>
</dbReference>
<dbReference type="Gene3D" id="1.10.1740.10">
    <property type="match status" value="1"/>
</dbReference>
<dbReference type="SUPFAM" id="SSF88659">
    <property type="entry name" value="Sigma3 and sigma4 domains of RNA polymerase sigma factors"/>
    <property type="match status" value="1"/>
</dbReference>
<dbReference type="NCBIfam" id="TIGR02937">
    <property type="entry name" value="sigma70-ECF"/>
    <property type="match status" value="1"/>
</dbReference>
<dbReference type="EMBL" id="VTAV01000002">
    <property type="protein sequence ID" value="TYR37343.1"/>
    <property type="molecule type" value="Genomic_DNA"/>
</dbReference>
<protein>
    <submittedName>
        <fullName evidence="7">RNA polymerase sigma-70 factor</fullName>
    </submittedName>
</protein>
<evidence type="ECO:0000313" key="7">
    <source>
        <dbReference type="EMBL" id="TYR37343.1"/>
    </source>
</evidence>
<evidence type="ECO:0000259" key="6">
    <source>
        <dbReference type="Pfam" id="PF08281"/>
    </source>
</evidence>
<dbReference type="InterPro" id="IPR007627">
    <property type="entry name" value="RNA_pol_sigma70_r2"/>
</dbReference>
<dbReference type="PANTHER" id="PTHR43133">
    <property type="entry name" value="RNA POLYMERASE ECF-TYPE SIGMA FACTO"/>
    <property type="match status" value="1"/>
</dbReference>
<keyword evidence="2" id="KW-0805">Transcription regulation</keyword>
<dbReference type="InterPro" id="IPR013249">
    <property type="entry name" value="RNA_pol_sigma70_r4_t2"/>
</dbReference>
<evidence type="ECO:0000259" key="5">
    <source>
        <dbReference type="Pfam" id="PF04542"/>
    </source>
</evidence>
<dbReference type="InterPro" id="IPR014284">
    <property type="entry name" value="RNA_pol_sigma-70_dom"/>
</dbReference>
<dbReference type="GO" id="GO:0006352">
    <property type="term" value="P:DNA-templated transcription initiation"/>
    <property type="evidence" value="ECO:0007669"/>
    <property type="project" value="InterPro"/>
</dbReference>
<dbReference type="AlphaFoldDB" id="A0A5D4HAW0"/>
<evidence type="ECO:0000313" key="8">
    <source>
        <dbReference type="Proteomes" id="UP000322362"/>
    </source>
</evidence>
<dbReference type="PANTHER" id="PTHR43133:SF46">
    <property type="entry name" value="RNA POLYMERASE SIGMA-70 FACTOR ECF SUBFAMILY"/>
    <property type="match status" value="1"/>
</dbReference>
<comment type="caution">
    <text evidence="7">The sequence shown here is derived from an EMBL/GenBank/DDBJ whole genome shotgun (WGS) entry which is preliminary data.</text>
</comment>
<feature type="domain" description="RNA polymerase sigma-70 region 2" evidence="5">
    <location>
        <begin position="41"/>
        <end position="107"/>
    </location>
</feature>
<evidence type="ECO:0000256" key="3">
    <source>
        <dbReference type="ARBA" id="ARBA00023082"/>
    </source>
</evidence>